<protein>
    <submittedName>
        <fullName evidence="1">Uncharacterized protein</fullName>
    </submittedName>
</protein>
<organism evidence="1 2">
    <name type="scientific">Boletus reticuloceps</name>
    <dbReference type="NCBI Taxonomy" id="495285"/>
    <lineage>
        <taxon>Eukaryota</taxon>
        <taxon>Fungi</taxon>
        <taxon>Dikarya</taxon>
        <taxon>Basidiomycota</taxon>
        <taxon>Agaricomycotina</taxon>
        <taxon>Agaricomycetes</taxon>
        <taxon>Agaricomycetidae</taxon>
        <taxon>Boletales</taxon>
        <taxon>Boletineae</taxon>
        <taxon>Boletaceae</taxon>
        <taxon>Boletoideae</taxon>
        <taxon>Boletus</taxon>
    </lineage>
</organism>
<dbReference type="AlphaFoldDB" id="A0A8I3AAV1"/>
<proteinExistence type="predicted"/>
<reference evidence="1" key="1">
    <citation type="submission" date="2021-03" db="EMBL/GenBank/DDBJ databases">
        <title>Evolutionary innovations through gain and loss of genes in the ectomycorrhizal Boletales.</title>
        <authorList>
            <person name="Wu G."/>
            <person name="Miyauchi S."/>
            <person name="Morin E."/>
            <person name="Yang Z.-L."/>
            <person name="Xu J."/>
            <person name="Martin F.M."/>
        </authorList>
    </citation>
    <scope>NUCLEOTIDE SEQUENCE</scope>
    <source>
        <strain evidence="1">BR01</strain>
    </source>
</reference>
<gene>
    <name evidence="1" type="ORF">JVT61DRAFT_1606</name>
</gene>
<name>A0A8I3AAV1_9AGAM</name>
<accession>A0A8I3AAV1</accession>
<dbReference type="OrthoDB" id="2629491at2759"/>
<evidence type="ECO:0000313" key="2">
    <source>
        <dbReference type="Proteomes" id="UP000683000"/>
    </source>
</evidence>
<dbReference type="Proteomes" id="UP000683000">
    <property type="component" value="Unassembled WGS sequence"/>
</dbReference>
<comment type="caution">
    <text evidence="1">The sequence shown here is derived from an EMBL/GenBank/DDBJ whole genome shotgun (WGS) entry which is preliminary data.</text>
</comment>
<evidence type="ECO:0000313" key="1">
    <source>
        <dbReference type="EMBL" id="KAG6376623.1"/>
    </source>
</evidence>
<dbReference type="EMBL" id="JAGFBS010000011">
    <property type="protein sequence ID" value="KAG6376623.1"/>
    <property type="molecule type" value="Genomic_DNA"/>
</dbReference>
<sequence length="237" mass="27188">MFGIWFERPKYWNKVFRSHSLYIHKLVKGFQDVRICRLNFNNVRDSVRGIIHANNPNLFPLGPNFASVNDLLRTLLVEQIPAGWLMCPICHTRLAIDHGNSIHFDILPGTGRSTVEWVNSLFSIDNPPVCQECNVAFDEPIHLSKIPHIVTFDISSLSSRFIISTKIKLLKNTRNTILKIYFGNNHFVMRMFDCNGNVWFHDGQGNSGIIIKECYTIDNMNLNKCQGKLASILIYGH</sequence>
<keyword evidence="2" id="KW-1185">Reference proteome</keyword>